<dbReference type="PANTHER" id="PTHR30441">
    <property type="entry name" value="DUF748 DOMAIN-CONTAINING PROTEIN"/>
    <property type="match status" value="1"/>
</dbReference>
<keyword evidence="1" id="KW-1133">Transmembrane helix</keyword>
<name>A0ABT7I8N2_9GAMM</name>
<feature type="transmembrane region" description="Helical" evidence="1">
    <location>
        <begin position="40"/>
        <end position="61"/>
    </location>
</feature>
<dbReference type="RefSeq" id="WP_285389305.1">
    <property type="nucleotide sequence ID" value="NZ_JASSVS010000002.1"/>
</dbReference>
<dbReference type="Pfam" id="PF05359">
    <property type="entry name" value="DUF748"/>
    <property type="match status" value="2"/>
</dbReference>
<evidence type="ECO:0000313" key="3">
    <source>
        <dbReference type="Proteomes" id="UP001227964"/>
    </source>
</evidence>
<gene>
    <name evidence="2" type="ORF">QPM17_05050</name>
</gene>
<keyword evidence="3" id="KW-1185">Reference proteome</keyword>
<keyword evidence="1" id="KW-0472">Membrane</keyword>
<protein>
    <submittedName>
        <fullName evidence="2">DUF748 domain-containing protein</fullName>
    </submittedName>
</protein>
<dbReference type="Proteomes" id="UP001227964">
    <property type="component" value="Unassembled WGS sequence"/>
</dbReference>
<comment type="caution">
    <text evidence="2">The sequence shown here is derived from an EMBL/GenBank/DDBJ whole genome shotgun (WGS) entry which is preliminary data.</text>
</comment>
<dbReference type="InterPro" id="IPR008023">
    <property type="entry name" value="DUF748"/>
</dbReference>
<accession>A0ABT7I8N2</accession>
<dbReference type="InterPro" id="IPR052894">
    <property type="entry name" value="AsmA-related"/>
</dbReference>
<dbReference type="PANTHER" id="PTHR30441:SF8">
    <property type="entry name" value="DUF748 DOMAIN-CONTAINING PROTEIN"/>
    <property type="match status" value="1"/>
</dbReference>
<organism evidence="2 3">
    <name type="scientific">Marinobacter azerbaijanicus</name>
    <dbReference type="NCBI Taxonomy" id="3050455"/>
    <lineage>
        <taxon>Bacteria</taxon>
        <taxon>Pseudomonadati</taxon>
        <taxon>Pseudomonadota</taxon>
        <taxon>Gammaproteobacteria</taxon>
        <taxon>Pseudomonadales</taxon>
        <taxon>Marinobacteraceae</taxon>
        <taxon>Marinobacter</taxon>
    </lineage>
</organism>
<proteinExistence type="predicted"/>
<dbReference type="EMBL" id="JASSVS010000002">
    <property type="protein sequence ID" value="MDL0430480.1"/>
    <property type="molecule type" value="Genomic_DNA"/>
</dbReference>
<evidence type="ECO:0000256" key="1">
    <source>
        <dbReference type="SAM" id="Phobius"/>
    </source>
</evidence>
<evidence type="ECO:0000313" key="2">
    <source>
        <dbReference type="EMBL" id="MDL0430480.1"/>
    </source>
</evidence>
<keyword evidence="1" id="KW-0812">Transmembrane</keyword>
<reference evidence="2 3" key="1">
    <citation type="submission" date="2023-06" db="EMBL/GenBank/DDBJ databases">
        <title>Marinobacter azerbaijanicus a moderately halophilic, isolated from Urmia Lake in Azerbaijan region of Iran.</title>
        <authorList>
            <person name="Sanchez-Porro C."/>
            <person name="Aghdam E.M."/>
            <person name="Saheb S.M."/>
            <person name="Tarhriz V."/>
            <person name="Kazemi E."/>
            <person name="Ammozegar M.A."/>
            <person name="Ventosa A."/>
            <person name="Hejazi M.S."/>
        </authorList>
    </citation>
    <scope>NUCLEOTIDE SEQUENCE [LARGE SCALE GENOMIC DNA]</scope>
    <source>
        <strain evidence="2 3">TBZ242</strain>
    </source>
</reference>
<sequence>MSTLCSMSHSNGRDLMHSGSLRRFGGYLRTGWTSPRRIRFWLLVLVVLYTLLGFFALPWIIQYVAVNTAQEDFGRELRIESVQTNPYTLTLRIDGLALDDIDNRQLLGWNRLFIDLAWSSTIDRAWIFETIQFDKPLVQEEHFASGETRLSRLAAQPPDNPRAEDEPAPLPALRINELYLNDGILRFADNLETTAANTDKPTQVSLALRDIGVSIKEFELRKGTRFPLHLKGQLEGGGMLTFDGTLQLLPTAALAGSARIDELALMQVAPYLQQFVDVELGSGTLTLNGQIHTDAQQPFAFQGSAGISALSISEGPNDEPLIGWRSLQTEQLDLRLKEGQLETDSIILDGLTGRVVIHEDQTTNFGQIMAKPPGDAEDNEAAAATDEETAPFGIAIESIELTDGALRFADYSLPLPFSTSIHTLSGKISTLSSTSAEPARVKLEGQVAEFGLAHVEGAVHAWHPMRQTNVQLKFRNLQIPEYSPYTVDFAGRKIAGGTMDLDLDYTVREKQLEGQNKLVLKDLKLGEKMASSDAMDLPLDLAIALLQDSDGVIDLTLPVTGNVGDPEFDFNKVIRQALGNAIMSVIKAPFSFLAGLVGAESEDLGKVEFPEGRTDLLPPQRERIARLREALNKRPALVLELAGPFSRTFDGPALRREKAIKDLRQRLEKAGREVAEPSLTAESSQGIVETMFSTYYPEADLETVRARFTEKQNESSDGTGLDALAYRNYLAERVTAAQPVKDDELEAIANARASAARDALVKPSGDTGIADDRVRLLEPKEIDSVAGDRIAMEVGISAR</sequence>